<accession>A0ABY7DGU3</accession>
<protein>
    <submittedName>
        <fullName evidence="3">TEMPT-like protein</fullName>
    </submittedName>
</protein>
<dbReference type="PANTHER" id="PTHR34737:SF2">
    <property type="entry name" value="EF-HAND DOMAIN-CONTAINING PROTEIN"/>
    <property type="match status" value="1"/>
</dbReference>
<dbReference type="PANTHER" id="PTHR34737">
    <property type="entry name" value="EF-HAND DOMAIN-CONTAINING PROTEIN"/>
    <property type="match status" value="1"/>
</dbReference>
<keyword evidence="1" id="KW-0732">Signal</keyword>
<feature type="domain" description="Temptin Cys/Cys disulfide" evidence="2">
    <location>
        <begin position="23"/>
        <end position="134"/>
    </location>
</feature>
<evidence type="ECO:0000259" key="2">
    <source>
        <dbReference type="Pfam" id="PF24784"/>
    </source>
</evidence>
<evidence type="ECO:0000256" key="1">
    <source>
        <dbReference type="SAM" id="SignalP"/>
    </source>
</evidence>
<dbReference type="InterPro" id="IPR055313">
    <property type="entry name" value="Temptin-like"/>
</dbReference>
<name>A0ABY7DGU3_MYAAR</name>
<proteinExistence type="predicted"/>
<gene>
    <name evidence="3" type="ORF">MAR_028848</name>
</gene>
<evidence type="ECO:0000313" key="3">
    <source>
        <dbReference type="EMBL" id="WAQ96158.1"/>
    </source>
</evidence>
<dbReference type="EMBL" id="CP111013">
    <property type="protein sequence ID" value="WAQ96158.1"/>
    <property type="molecule type" value="Genomic_DNA"/>
</dbReference>
<organism evidence="3 4">
    <name type="scientific">Mya arenaria</name>
    <name type="common">Soft-shell clam</name>
    <dbReference type="NCBI Taxonomy" id="6604"/>
    <lineage>
        <taxon>Eukaryota</taxon>
        <taxon>Metazoa</taxon>
        <taxon>Spiralia</taxon>
        <taxon>Lophotrochozoa</taxon>
        <taxon>Mollusca</taxon>
        <taxon>Bivalvia</taxon>
        <taxon>Autobranchia</taxon>
        <taxon>Heteroconchia</taxon>
        <taxon>Euheterodonta</taxon>
        <taxon>Imparidentia</taxon>
        <taxon>Neoheterodontei</taxon>
        <taxon>Myida</taxon>
        <taxon>Myoidea</taxon>
        <taxon>Myidae</taxon>
        <taxon>Mya</taxon>
    </lineage>
</organism>
<dbReference type="InterPro" id="IPR057626">
    <property type="entry name" value="S-S_Temptin"/>
</dbReference>
<keyword evidence="4" id="KW-1185">Reference proteome</keyword>
<feature type="signal peptide" evidence="1">
    <location>
        <begin position="1"/>
        <end position="23"/>
    </location>
</feature>
<dbReference type="Proteomes" id="UP001164746">
    <property type="component" value="Chromosome 2"/>
</dbReference>
<sequence>METYVAFHLCWLLFSMLIQNGFAHPNFTQFIPHGQHVPDPCTAGQFWQSVGHTSHEKIIMSANDKAKSWNPFGADFKKEKENGTTLEHIWANLCWIDSDGDGRTNGVELEDPTCTWTYASANPGNASKLTHPGIPEVKDGTGWKLSPATKEKYCPA</sequence>
<dbReference type="Pfam" id="PF24784">
    <property type="entry name" value="Temptin_C"/>
    <property type="match status" value="1"/>
</dbReference>
<reference evidence="3" key="1">
    <citation type="submission" date="2022-11" db="EMBL/GenBank/DDBJ databases">
        <title>Centuries of genome instability and evolution in soft-shell clam transmissible cancer (bioRxiv).</title>
        <authorList>
            <person name="Hart S.F.M."/>
            <person name="Yonemitsu M.A."/>
            <person name="Giersch R.M."/>
            <person name="Beal B.F."/>
            <person name="Arriagada G."/>
            <person name="Davis B.W."/>
            <person name="Ostrander E.A."/>
            <person name="Goff S.P."/>
            <person name="Metzger M.J."/>
        </authorList>
    </citation>
    <scope>NUCLEOTIDE SEQUENCE</scope>
    <source>
        <strain evidence="3">MELC-2E11</strain>
        <tissue evidence="3">Siphon/mantle</tissue>
    </source>
</reference>
<feature type="chain" id="PRO_5046840860" evidence="1">
    <location>
        <begin position="24"/>
        <end position="156"/>
    </location>
</feature>
<evidence type="ECO:0000313" key="4">
    <source>
        <dbReference type="Proteomes" id="UP001164746"/>
    </source>
</evidence>